<dbReference type="InterPro" id="IPR012334">
    <property type="entry name" value="Pectin_lyas_fold"/>
</dbReference>
<dbReference type="PANTHER" id="PTHR11319">
    <property type="entry name" value="G PROTEIN-COUPLED RECEPTOR-RELATED"/>
    <property type="match status" value="1"/>
</dbReference>
<feature type="compositionally biased region" description="Low complexity" evidence="8">
    <location>
        <begin position="1603"/>
        <end position="1615"/>
    </location>
</feature>
<feature type="region of interest" description="Disordered" evidence="8">
    <location>
        <begin position="137"/>
        <end position="158"/>
    </location>
</feature>
<keyword evidence="5" id="KW-0732">Signal</keyword>
<feature type="compositionally biased region" description="Low complexity" evidence="8">
    <location>
        <begin position="1949"/>
        <end position="1964"/>
    </location>
</feature>
<comment type="subcellular location">
    <subcellularLocation>
        <location evidence="1">Cell envelope</location>
    </subcellularLocation>
    <subcellularLocation>
        <location evidence="2">Cell outer membrane</location>
    </subcellularLocation>
    <subcellularLocation>
        <location evidence="3">Secreted</location>
    </subcellularLocation>
</comment>
<feature type="compositionally biased region" description="Basic and acidic residues" evidence="8">
    <location>
        <begin position="2044"/>
        <end position="2057"/>
    </location>
</feature>
<protein>
    <submittedName>
        <fullName evidence="10">Uncharacterized protein</fullName>
    </submittedName>
</protein>
<feature type="compositionally biased region" description="Low complexity" evidence="8">
    <location>
        <begin position="1854"/>
        <end position="1883"/>
    </location>
</feature>
<proteinExistence type="predicted"/>
<feature type="region of interest" description="Disordered" evidence="8">
    <location>
        <begin position="2508"/>
        <end position="2546"/>
    </location>
</feature>
<feature type="compositionally biased region" description="Polar residues" evidence="8">
    <location>
        <begin position="2508"/>
        <end position="2527"/>
    </location>
</feature>
<evidence type="ECO:0000256" key="3">
    <source>
        <dbReference type="ARBA" id="ARBA00004613"/>
    </source>
</evidence>
<feature type="transmembrane region" description="Helical" evidence="9">
    <location>
        <begin position="2367"/>
        <end position="2386"/>
    </location>
</feature>
<dbReference type="InterPro" id="IPR006626">
    <property type="entry name" value="PbH1"/>
</dbReference>
<feature type="region of interest" description="Disordered" evidence="8">
    <location>
        <begin position="1581"/>
        <end position="1615"/>
    </location>
</feature>
<feature type="region of interest" description="Disordered" evidence="8">
    <location>
        <begin position="1919"/>
        <end position="2057"/>
    </location>
</feature>
<evidence type="ECO:0000256" key="5">
    <source>
        <dbReference type="ARBA" id="ARBA00022729"/>
    </source>
</evidence>
<feature type="transmembrane region" description="Helical" evidence="9">
    <location>
        <begin position="2398"/>
        <end position="2425"/>
    </location>
</feature>
<dbReference type="InterPro" id="IPR003368">
    <property type="entry name" value="POMP_repeat"/>
</dbReference>
<evidence type="ECO:0000256" key="8">
    <source>
        <dbReference type="SAM" id="MobiDB-lite"/>
    </source>
</evidence>
<dbReference type="Proteomes" id="UP000613740">
    <property type="component" value="Unassembled WGS sequence"/>
</dbReference>
<feature type="region of interest" description="Disordered" evidence="8">
    <location>
        <begin position="1"/>
        <end position="39"/>
    </location>
</feature>
<evidence type="ECO:0000313" key="10">
    <source>
        <dbReference type="EMBL" id="KAG2452433.1"/>
    </source>
</evidence>
<feature type="compositionally biased region" description="Pro residues" evidence="8">
    <location>
        <begin position="1965"/>
        <end position="1987"/>
    </location>
</feature>
<organism evidence="10 11">
    <name type="scientific">Chlamydomonas schloesseri</name>
    <dbReference type="NCBI Taxonomy" id="2026947"/>
    <lineage>
        <taxon>Eukaryota</taxon>
        <taxon>Viridiplantae</taxon>
        <taxon>Chlorophyta</taxon>
        <taxon>core chlorophytes</taxon>
        <taxon>Chlorophyceae</taxon>
        <taxon>CS clade</taxon>
        <taxon>Chlamydomonadales</taxon>
        <taxon>Chlamydomonadaceae</taxon>
        <taxon>Chlamydomonas</taxon>
    </lineage>
</organism>
<comment type="caution">
    <text evidence="10">The sequence shown here is derived from an EMBL/GenBank/DDBJ whole genome shotgun (WGS) entry which is preliminary data.</text>
</comment>
<evidence type="ECO:0000256" key="6">
    <source>
        <dbReference type="ARBA" id="ARBA00023136"/>
    </source>
</evidence>
<keyword evidence="6 9" id="KW-0472">Membrane</keyword>
<dbReference type="Gene3D" id="2.160.20.10">
    <property type="entry name" value="Single-stranded right-handed beta-helix, Pectin lyase-like"/>
    <property type="match status" value="1"/>
</dbReference>
<evidence type="ECO:0000256" key="1">
    <source>
        <dbReference type="ARBA" id="ARBA00004196"/>
    </source>
</evidence>
<evidence type="ECO:0000256" key="7">
    <source>
        <dbReference type="ARBA" id="ARBA00023237"/>
    </source>
</evidence>
<dbReference type="SUPFAM" id="SSF51126">
    <property type="entry name" value="Pectin lyase-like"/>
    <property type="match status" value="2"/>
</dbReference>
<dbReference type="SMART" id="SM00710">
    <property type="entry name" value="PbH1"/>
    <property type="match status" value="8"/>
</dbReference>
<dbReference type="PANTHER" id="PTHR11319:SF35">
    <property type="entry name" value="OUTER MEMBRANE PROTEIN PMPC-RELATED"/>
    <property type="match status" value="1"/>
</dbReference>
<feature type="compositionally biased region" description="Gly residues" evidence="8">
    <location>
        <begin position="55"/>
        <end position="74"/>
    </location>
</feature>
<feature type="compositionally biased region" description="Low complexity" evidence="8">
    <location>
        <begin position="137"/>
        <end position="147"/>
    </location>
</feature>
<evidence type="ECO:0000313" key="11">
    <source>
        <dbReference type="Proteomes" id="UP000613740"/>
    </source>
</evidence>
<evidence type="ECO:0000256" key="2">
    <source>
        <dbReference type="ARBA" id="ARBA00004442"/>
    </source>
</evidence>
<name>A0A835WSC6_9CHLO</name>
<keyword evidence="11" id="KW-1185">Reference proteome</keyword>
<feature type="transmembrane region" description="Helical" evidence="9">
    <location>
        <begin position="2185"/>
        <end position="2207"/>
    </location>
</feature>
<dbReference type="NCBIfam" id="TIGR01376">
    <property type="entry name" value="POMP_repeat"/>
    <property type="match status" value="1"/>
</dbReference>
<accession>A0A835WSC6</accession>
<keyword evidence="4" id="KW-0964">Secreted</keyword>
<feature type="compositionally biased region" description="Low complexity" evidence="8">
    <location>
        <begin position="104"/>
        <end position="118"/>
    </location>
</feature>
<reference evidence="10" key="1">
    <citation type="journal article" date="2020" name="bioRxiv">
        <title>Comparative genomics of Chlamydomonas.</title>
        <authorList>
            <person name="Craig R.J."/>
            <person name="Hasan A.R."/>
            <person name="Ness R.W."/>
            <person name="Keightley P.D."/>
        </authorList>
    </citation>
    <scope>NUCLEOTIDE SEQUENCE</scope>
    <source>
        <strain evidence="10">CCAP 11/173</strain>
    </source>
</reference>
<keyword evidence="9" id="KW-0812">Transmembrane</keyword>
<sequence>MLSVRDTVFTANHFLPPPPQSEANEGSSPPPSYGGYGGGYGGSYGASYGGYGGSSGGMAGGYGGGNGGGQGGDGSSTSGGEPRHRRAAAEASHTTASMADVREGCSSSGGSSGQCAASGPGALAAITPLQQRRRLQLQSPRRSAQSSEQVKLTPSDLAYRQRQRLLQDSLSSSGAGGGGAAKARAIASPRPLEWAKVLHPGLQEGPWADDMEAVAAVTCGSSGSSSSSGNSNSNASSGVACSVALHNVTFEDNTGVATGGLYVLCDGAARCDVQLHNTTLRRNRLLWQEALDAVAAGGLQGGAVVEDGADGPTAGPGMQLFKAVMPWLTYTYPMLYTWGAAASFRKSPLYDLFLDPTATSSAVVGPLPDVTGRTLGAVVVHSRNAPAAGVAPGGAGMVSLRVEGGLMEGNDGAAVMTTATDWSSIAGGEGKGWGPVAGAEVPMRHALDAVIRGVTARDHGSGMPVFWLRWAKSVAVAGCQFDSTTGTLWLDEVRDEVTITGSTFARSLLPDQMWLYAQSFMVVTALESPAIGYVTDMGAGSHHSVLVAMTAQDYSSQQLSAGESHVTVDGCVFEDNPSFIFGTLFIIGSDHLLGDKNQLPGRTTVVVNNTIFANNYCRRVPPGADPDAVCRTGERPLYINRVFTAHVDNCSFTGNRNGALSMDNSGGLLVSASNFSHNVQSYSAFGKYIDESYGGGGMVAWKIGKGAVVVTGSRFVNNSSPNGGGAAYFTDIYYVDISNCTFDSNRATYSDGGAVWVVTTEKTSDEVQVDGDSPGGGSDRISECLFINNSAGRRGGAIAGVQFSQADTWALEASTFINNSAMLLPLFSITDPLRRSDQAGGGAVYAEQTKSLDVVNCTFAGNRVARHAGGALRMVDSPGLLSVRGTVFDSNAAIMGGALATSRVSEVKIRQQSDYEYYPSIFINNTVVDPWAWPDTSPLPSIRDDKLYPTLNDMEAGYGGAVHVSYGALTVQLSQFQNNSAVAGGALATAYCAQVWLNPDLVDLQQVSNLTLAPEHVGAPGVVRVYGDAAPAVVPYGILFAHNLAMLGGAIYTHGTGDLQSWSGFSLVTKDVEGPPADDALSQGWVVQFYLPDYNLTRYDMAPSHPLVRQPSILFYNNTANGGGAFYIDDADTVTLRGLRLLANTALAPPLAPGYRGLYGREAVANGSAAGQPCYRGDGGAVCVTGQAGSIVTLMDWDVAANVADLNGGGLYVAEGRGCATFAQCYVVQLSNVNISGNTARRGRGGGVFWRDEGTFEVLSCPADETRSVNVTSNLTAALVLRRRKPPAQWYTALTRRIQLELLAALGPGLAAAAQAPVREAAAFTAGGELAPYDVAAVRGLAERLHNSSAGNSGSATETGTADQEAQQPAVVRLLLNDTTWQGLPASHLPCSNWQFNRAASGEDVASTPFYALVQPRVDFYTSNTELALPVHLHDWLGQNCTGDAAAAPFAVAYADSPLVSGATSMLVANGSAHFLSMKLRAREGPHNVSFYGRMNDPDRLIKADQVQVYVRPCAINEFLAPGNQDECLKCKVGFYNFDVMSLRHYWPRTTYWPSNRCGTFSMQETCTPCPENAECRYPGDVEPTGASRSAPSAPAPAPAPAGPDSAGAAGSSSASGYLVPEDGYWHSSFFSNQIIECPNPDSCTTDVRSDSLTALQVRIWQATRTLQRNDSLAAAELFGQALLADSVGRRRRLQQQQQPTGNGNSAAAITAAALPLLKDYMAAQCADGYTGTLCGECAPGWGWIDVATCIQCPSQSTNALYYALATLLTVASLALAVHASLRAQTHGDRVAARPQRAHSSALIGRSPSSKAPLATITEMAARMSRRVSFNAASGARKVYSATSPPSNTLAKDSAGTPPHASGPSGAAAAAPPPGGAARPADASSIGAVGGAALDVDGGVAAPSAVVLVVSSSEDLPPGVQQQLQHAAPHAMARGATPEVAAELEPEAPQESQLLQQQQQHPRLSPAPPAAPLPPAPSPPPPPPPPASLIAADTFAAGGAVDRKDEGDSVGAPFRPAGGGGDVSRGRQPQQPQQQQQQQQQEEGAQRRQQNEEDEVKAESRAELSTIMRIFIAYLQVLGLLNSINIDMPPAVNVYNGLCDQSTGYPGTLVSLDCSLPDDMGVSKATFRTLLNALAPFYAYVLVLIALLAVALVKFPIKRKRQGSCSARQQGLGTYVAASLQRQWLTSWCTVMFFFYPSVVTALLGIFDCQVVDLPPSPSASAAGSSNPLVATIGLVTDAAWKQDFGATCYEGEHLALALGLGIPGLLLVGLGWPILSGLIQSRKLPGMTNGIFKSFNEMNEINHADYTPSYLWWESAVLVRQLALSLVVVFMASGVTVYVQLLVFMLVLVVAAVAQTVLRPYRSPQVGTLALASMFVLIATVYLMLYLPATGDAGRNVVGILLVILNALTAAAFLWYIALAYWWGMLEDTGLSKMDAESRHRMTYSEIREHIISHKMEDRDAAVRDSKSLPKRLSELGVVSSAAVKAAAVAVVHSGERSLVAFRTRLSQNGNAPPSPGSSRPLSQPASLGLPQSPLGNDEKASFRR</sequence>
<feature type="region of interest" description="Disordered" evidence="8">
    <location>
        <begin position="1786"/>
        <end position="1809"/>
    </location>
</feature>
<feature type="compositionally biased region" description="Low complexity" evidence="8">
    <location>
        <begin position="2026"/>
        <end position="2043"/>
    </location>
</feature>
<feature type="compositionally biased region" description="Polar residues" evidence="8">
    <location>
        <begin position="1841"/>
        <end position="1851"/>
    </location>
</feature>
<gene>
    <name evidence="10" type="ORF">HYH02_002676</name>
</gene>
<feature type="transmembrane region" description="Helical" evidence="9">
    <location>
        <begin position="2255"/>
        <end position="2276"/>
    </location>
</feature>
<dbReference type="OrthoDB" id="541289at2759"/>
<keyword evidence="9" id="KW-1133">Transmembrane helix</keyword>
<keyword evidence="7" id="KW-0998">Cell outer membrane</keyword>
<dbReference type="GO" id="GO:0005576">
    <property type="term" value="C:extracellular region"/>
    <property type="evidence" value="ECO:0007669"/>
    <property type="project" value="UniProtKB-SubCell"/>
</dbReference>
<evidence type="ECO:0000256" key="9">
    <source>
        <dbReference type="SAM" id="Phobius"/>
    </source>
</evidence>
<feature type="transmembrane region" description="Helical" evidence="9">
    <location>
        <begin position="2338"/>
        <end position="2355"/>
    </location>
</feature>
<dbReference type="EMBL" id="JAEHOD010000005">
    <property type="protein sequence ID" value="KAG2452433.1"/>
    <property type="molecule type" value="Genomic_DNA"/>
</dbReference>
<evidence type="ECO:0000256" key="4">
    <source>
        <dbReference type="ARBA" id="ARBA00022525"/>
    </source>
</evidence>
<feature type="region of interest" description="Disordered" evidence="8">
    <location>
        <begin position="1837"/>
        <end position="1883"/>
    </location>
</feature>
<dbReference type="InterPro" id="IPR011050">
    <property type="entry name" value="Pectin_lyase_fold/virulence"/>
</dbReference>
<feature type="region of interest" description="Disordered" evidence="8">
    <location>
        <begin position="55"/>
        <end position="118"/>
    </location>
</feature>
<feature type="transmembrane region" description="Helical" evidence="9">
    <location>
        <begin position="2137"/>
        <end position="2157"/>
    </location>
</feature>